<proteinExistence type="predicted"/>
<dbReference type="RefSeq" id="WP_110757735.1">
    <property type="nucleotide sequence ID" value="NZ_PRLG01000014.1"/>
</dbReference>
<dbReference type="EMBL" id="PRLG01000014">
    <property type="protein sequence ID" value="PYY29883.1"/>
    <property type="molecule type" value="Genomic_DNA"/>
</dbReference>
<organism evidence="1 2">
    <name type="scientific">Paenibacillus illinoisensis</name>
    <dbReference type="NCBI Taxonomy" id="59845"/>
    <lineage>
        <taxon>Bacteria</taxon>
        <taxon>Bacillati</taxon>
        <taxon>Bacillota</taxon>
        <taxon>Bacilli</taxon>
        <taxon>Bacillales</taxon>
        <taxon>Paenibacillaceae</taxon>
        <taxon>Paenibacillus</taxon>
    </lineage>
</organism>
<gene>
    <name evidence="1" type="ORF">PIL02S_01806</name>
</gene>
<reference evidence="1 2" key="1">
    <citation type="submission" date="2018-01" db="EMBL/GenBank/DDBJ databases">
        <title>Genome sequence of the PGP bacterium Paenibacillus illinoisensis E3.</title>
        <authorList>
            <person name="Rolli E."/>
            <person name="Marasco R."/>
            <person name="Bessem C."/>
            <person name="Michoud G."/>
            <person name="Gaiarsa S."/>
            <person name="Borin S."/>
            <person name="Daffonchio D."/>
        </authorList>
    </citation>
    <scope>NUCLEOTIDE SEQUENCE [LARGE SCALE GENOMIC DNA]</scope>
    <source>
        <strain evidence="1 2">E3</strain>
    </source>
</reference>
<name>A0A2W0CA28_9BACL</name>
<accession>A0A2W0CA28</accession>
<evidence type="ECO:0000313" key="1">
    <source>
        <dbReference type="EMBL" id="PYY29883.1"/>
    </source>
</evidence>
<sequence length="89" mass="10218">MKEPGDSRQSPYVGFVLFHGKDEEPQMVAHKRDRLSKQNGDLFHFQRGSMSSFLRLRYVVSVEVYHAAFVINDVQVAGGLQYEKYIAPL</sequence>
<comment type="caution">
    <text evidence="1">The sequence shown here is derived from an EMBL/GenBank/DDBJ whole genome shotgun (WGS) entry which is preliminary data.</text>
</comment>
<dbReference type="Proteomes" id="UP000247459">
    <property type="component" value="Unassembled WGS sequence"/>
</dbReference>
<dbReference type="AlphaFoldDB" id="A0A2W0CA28"/>
<evidence type="ECO:0000313" key="2">
    <source>
        <dbReference type="Proteomes" id="UP000247459"/>
    </source>
</evidence>
<protein>
    <submittedName>
        <fullName evidence="1">Uncharacterized protein</fullName>
    </submittedName>
</protein>